<gene>
    <name evidence="1" type="ORF">RPERSI_LOCUS35824</name>
</gene>
<name>A0ACA9SZG3_9GLOM</name>
<reference evidence="1" key="1">
    <citation type="submission" date="2021-06" db="EMBL/GenBank/DDBJ databases">
        <authorList>
            <person name="Kallberg Y."/>
            <person name="Tangrot J."/>
            <person name="Rosling A."/>
        </authorList>
    </citation>
    <scope>NUCLEOTIDE SEQUENCE</scope>
    <source>
        <strain evidence="1">MA461A</strain>
    </source>
</reference>
<dbReference type="Proteomes" id="UP000789920">
    <property type="component" value="Unassembled WGS sequence"/>
</dbReference>
<sequence>IKSEYPSILKCYAYIQHLASTDTNSSSPGITPPTSPLRLYDEVSDNTTSDSDYVDPDI</sequence>
<dbReference type="EMBL" id="CAJVQC010167950">
    <property type="protein sequence ID" value="CAG8849894.1"/>
    <property type="molecule type" value="Genomic_DNA"/>
</dbReference>
<evidence type="ECO:0000313" key="2">
    <source>
        <dbReference type="Proteomes" id="UP000789920"/>
    </source>
</evidence>
<protein>
    <submittedName>
        <fullName evidence="1">24591_t:CDS:1</fullName>
    </submittedName>
</protein>
<evidence type="ECO:0000313" key="1">
    <source>
        <dbReference type="EMBL" id="CAG8849894.1"/>
    </source>
</evidence>
<feature type="non-terminal residue" evidence="1">
    <location>
        <position position="1"/>
    </location>
</feature>
<comment type="caution">
    <text evidence="1">The sequence shown here is derived from an EMBL/GenBank/DDBJ whole genome shotgun (WGS) entry which is preliminary data.</text>
</comment>
<proteinExistence type="predicted"/>
<accession>A0ACA9SZG3</accession>
<keyword evidence="2" id="KW-1185">Reference proteome</keyword>
<organism evidence="1 2">
    <name type="scientific">Racocetra persica</name>
    <dbReference type="NCBI Taxonomy" id="160502"/>
    <lineage>
        <taxon>Eukaryota</taxon>
        <taxon>Fungi</taxon>
        <taxon>Fungi incertae sedis</taxon>
        <taxon>Mucoromycota</taxon>
        <taxon>Glomeromycotina</taxon>
        <taxon>Glomeromycetes</taxon>
        <taxon>Diversisporales</taxon>
        <taxon>Gigasporaceae</taxon>
        <taxon>Racocetra</taxon>
    </lineage>
</organism>